<dbReference type="AlphaFoldDB" id="A0ABD0PG57"/>
<accession>A0ABD0PG57</accession>
<reference evidence="1 2" key="1">
    <citation type="submission" date="2024-05" db="EMBL/GenBank/DDBJ databases">
        <title>Genome sequencing and assembly of Indian major carp, Cirrhinus mrigala (Hamilton, 1822).</title>
        <authorList>
            <person name="Mohindra V."/>
            <person name="Chowdhury L.M."/>
            <person name="Lal K."/>
            <person name="Jena J.K."/>
        </authorList>
    </citation>
    <scope>NUCLEOTIDE SEQUENCE [LARGE SCALE GENOMIC DNA]</scope>
    <source>
        <strain evidence="1">CM1030</strain>
        <tissue evidence="1">Blood</tissue>
    </source>
</reference>
<feature type="non-terminal residue" evidence="1">
    <location>
        <position position="55"/>
    </location>
</feature>
<dbReference type="Proteomes" id="UP001529510">
    <property type="component" value="Unassembled WGS sequence"/>
</dbReference>
<proteinExistence type="predicted"/>
<sequence>AVVTPRSLQVVDFRGLGLEKWLVLELGPQLAGDGNLATYSLPFEFRALEAILQHR</sequence>
<feature type="non-terminal residue" evidence="1">
    <location>
        <position position="1"/>
    </location>
</feature>
<comment type="caution">
    <text evidence="1">The sequence shown here is derived from an EMBL/GenBank/DDBJ whole genome shotgun (WGS) entry which is preliminary data.</text>
</comment>
<evidence type="ECO:0008006" key="3">
    <source>
        <dbReference type="Google" id="ProtNLM"/>
    </source>
</evidence>
<organism evidence="1 2">
    <name type="scientific">Cirrhinus mrigala</name>
    <name type="common">Mrigala</name>
    <dbReference type="NCBI Taxonomy" id="683832"/>
    <lineage>
        <taxon>Eukaryota</taxon>
        <taxon>Metazoa</taxon>
        <taxon>Chordata</taxon>
        <taxon>Craniata</taxon>
        <taxon>Vertebrata</taxon>
        <taxon>Euteleostomi</taxon>
        <taxon>Actinopterygii</taxon>
        <taxon>Neopterygii</taxon>
        <taxon>Teleostei</taxon>
        <taxon>Ostariophysi</taxon>
        <taxon>Cypriniformes</taxon>
        <taxon>Cyprinidae</taxon>
        <taxon>Labeoninae</taxon>
        <taxon>Labeonini</taxon>
        <taxon>Cirrhinus</taxon>
    </lineage>
</organism>
<gene>
    <name evidence="1" type="ORF">M9458_033046</name>
</gene>
<evidence type="ECO:0000313" key="2">
    <source>
        <dbReference type="Proteomes" id="UP001529510"/>
    </source>
</evidence>
<protein>
    <recommendedName>
        <fullName evidence="3">Uma2 family endonuclease</fullName>
    </recommendedName>
</protein>
<keyword evidence="2" id="KW-1185">Reference proteome</keyword>
<dbReference type="EMBL" id="JAMKFB020000016">
    <property type="protein sequence ID" value="KAL0172735.1"/>
    <property type="molecule type" value="Genomic_DNA"/>
</dbReference>
<evidence type="ECO:0000313" key="1">
    <source>
        <dbReference type="EMBL" id="KAL0172735.1"/>
    </source>
</evidence>
<name>A0ABD0PG57_CIRMR</name>